<feature type="transmembrane region" description="Helical" evidence="6">
    <location>
        <begin position="129"/>
        <end position="152"/>
    </location>
</feature>
<dbReference type="GO" id="GO:0007605">
    <property type="term" value="P:sensory perception of sound"/>
    <property type="evidence" value="ECO:0007669"/>
    <property type="project" value="UniProtKB-ARBA"/>
</dbReference>
<feature type="transmembrane region" description="Helical" evidence="6">
    <location>
        <begin position="87"/>
        <end position="117"/>
    </location>
</feature>
<feature type="transmembrane region" description="Helical" evidence="6">
    <location>
        <begin position="7"/>
        <end position="27"/>
    </location>
</feature>
<organism evidence="7">
    <name type="scientific">Schizaphis graminum</name>
    <name type="common">Green bug aphid</name>
    <dbReference type="NCBI Taxonomy" id="13262"/>
    <lineage>
        <taxon>Eukaryota</taxon>
        <taxon>Metazoa</taxon>
        <taxon>Ecdysozoa</taxon>
        <taxon>Arthropoda</taxon>
        <taxon>Hexapoda</taxon>
        <taxon>Insecta</taxon>
        <taxon>Pterygota</taxon>
        <taxon>Neoptera</taxon>
        <taxon>Paraneoptera</taxon>
        <taxon>Hemiptera</taxon>
        <taxon>Sternorrhyncha</taxon>
        <taxon>Aphidomorpha</taxon>
        <taxon>Aphidoidea</taxon>
        <taxon>Aphididae</taxon>
        <taxon>Aphidini</taxon>
        <taxon>Schizaphis</taxon>
    </lineage>
</organism>
<evidence type="ECO:0000256" key="4">
    <source>
        <dbReference type="ARBA" id="ARBA00022989"/>
    </source>
</evidence>
<dbReference type="Gene3D" id="1.20.140.150">
    <property type="match status" value="1"/>
</dbReference>
<sequence>MNLNKRRLIFCTFIYSCAAIGLIGAGLGSKRWVVASARRTSNTTESVGQVNLGLFYGDKYLNIGYGLRTYSVDVIEMMKMDPDIMMYSLWALTVIGVLAGLVMAVAAAVFAVINSAITPISALAGIPGLYFWNISAMFFQLLAGSFWVGQYFQRLQYNVMNKDDRRNKWTSEGNASLGFSFWFIILASILHMLNIFIVFWATSNRSRKSPSPIIEEKTNGAIMLY</sequence>
<feature type="transmembrane region" description="Helical" evidence="6">
    <location>
        <begin position="179"/>
        <end position="201"/>
    </location>
</feature>
<comment type="subcellular location">
    <subcellularLocation>
        <location evidence="1">Membrane</location>
        <topology evidence="1">Multi-pass membrane protein</topology>
    </subcellularLocation>
</comment>
<accession>A0A2S2N8B3</accession>
<evidence type="ECO:0000256" key="2">
    <source>
        <dbReference type="ARBA" id="ARBA00005787"/>
    </source>
</evidence>
<evidence type="ECO:0000256" key="3">
    <source>
        <dbReference type="ARBA" id="ARBA00022692"/>
    </source>
</evidence>
<dbReference type="PANTHER" id="PTHR31548">
    <property type="entry name" value="CLARIN"/>
    <property type="match status" value="1"/>
</dbReference>
<dbReference type="PANTHER" id="PTHR31548:SF1">
    <property type="entry name" value="LD47387P"/>
    <property type="match status" value="1"/>
</dbReference>
<dbReference type="GO" id="GO:0016020">
    <property type="term" value="C:membrane"/>
    <property type="evidence" value="ECO:0007669"/>
    <property type="project" value="UniProtKB-SubCell"/>
</dbReference>
<keyword evidence="3 6" id="KW-0812">Transmembrane</keyword>
<proteinExistence type="inferred from homology"/>
<comment type="similarity">
    <text evidence="2">Belongs to the clarin family.</text>
</comment>
<dbReference type="InterPro" id="IPR026748">
    <property type="entry name" value="Clarin"/>
</dbReference>
<evidence type="ECO:0000256" key="5">
    <source>
        <dbReference type="ARBA" id="ARBA00023136"/>
    </source>
</evidence>
<evidence type="ECO:0000313" key="7">
    <source>
        <dbReference type="EMBL" id="MBY13464.1"/>
    </source>
</evidence>
<evidence type="ECO:0000256" key="6">
    <source>
        <dbReference type="SAM" id="Phobius"/>
    </source>
</evidence>
<dbReference type="Pfam" id="PF25807">
    <property type="entry name" value="Clarin-2"/>
    <property type="match status" value="1"/>
</dbReference>
<protein>
    <recommendedName>
        <fullName evidence="8">Clarin-3</fullName>
    </recommendedName>
</protein>
<dbReference type="EMBL" id="GGMR01000845">
    <property type="protein sequence ID" value="MBY13464.1"/>
    <property type="molecule type" value="Transcribed_RNA"/>
</dbReference>
<dbReference type="AlphaFoldDB" id="A0A2S2N8B3"/>
<keyword evidence="5 6" id="KW-0472">Membrane</keyword>
<evidence type="ECO:0008006" key="8">
    <source>
        <dbReference type="Google" id="ProtNLM"/>
    </source>
</evidence>
<reference evidence="7" key="1">
    <citation type="submission" date="2018-04" db="EMBL/GenBank/DDBJ databases">
        <title>Transcriptome of Schizaphis graminum biotype I.</title>
        <authorList>
            <person name="Scully E.D."/>
            <person name="Geib S.M."/>
            <person name="Palmer N.A."/>
            <person name="Koch K."/>
            <person name="Bradshaw J."/>
            <person name="Heng-Moss T."/>
            <person name="Sarath G."/>
        </authorList>
    </citation>
    <scope>NUCLEOTIDE SEQUENCE</scope>
</reference>
<name>A0A2S2N8B3_SCHGA</name>
<evidence type="ECO:0000256" key="1">
    <source>
        <dbReference type="ARBA" id="ARBA00004141"/>
    </source>
</evidence>
<gene>
    <name evidence="7" type="ORF">g.170318</name>
</gene>
<keyword evidence="4 6" id="KW-1133">Transmembrane helix</keyword>